<evidence type="ECO:0000256" key="1">
    <source>
        <dbReference type="SAM" id="Phobius"/>
    </source>
</evidence>
<dbReference type="Proteomes" id="UP000010077">
    <property type="component" value="Chromosome"/>
</dbReference>
<dbReference type="EMBL" id="CP003539">
    <property type="protein sequence ID" value="AFX98817.1"/>
    <property type="molecule type" value="Genomic_DNA"/>
</dbReference>
<keyword evidence="1" id="KW-0472">Membrane</keyword>
<keyword evidence="3" id="KW-1185">Reference proteome</keyword>
<gene>
    <name evidence="2" type="ORF">A1OE_629</name>
</gene>
<keyword evidence="1" id="KW-1133">Transmembrane helix</keyword>
<keyword evidence="1" id="KW-0812">Transmembrane</keyword>
<evidence type="ECO:0000313" key="3">
    <source>
        <dbReference type="Proteomes" id="UP000010077"/>
    </source>
</evidence>
<name>K7YMS7_9PROT</name>
<dbReference type="KEGG" id="thal:A1OE_629"/>
<organism evidence="2 3">
    <name type="scientific">Candidatus Endolissoclinum faulkneri L2</name>
    <dbReference type="NCBI Taxonomy" id="1193729"/>
    <lineage>
        <taxon>Bacteria</taxon>
        <taxon>Pseudomonadati</taxon>
        <taxon>Pseudomonadota</taxon>
        <taxon>Alphaproteobacteria</taxon>
        <taxon>Rhodospirillales</taxon>
        <taxon>Rhodospirillaceae</taxon>
        <taxon>Candidatus Endolissoclinum</taxon>
    </lineage>
</organism>
<reference evidence="2 3" key="1">
    <citation type="journal article" date="2012" name="Proc. Natl. Acad. Sci. U.S.A.">
        <title>Genome streamlining and chemical defense in a coral reef symbiosis.</title>
        <authorList>
            <person name="Kwan J.C."/>
            <person name="Donia M.S."/>
            <person name="Han A.W."/>
            <person name="Hirose E."/>
            <person name="Haygood M.G."/>
            <person name="Schmidt E.W."/>
        </authorList>
    </citation>
    <scope>NUCLEOTIDE SEQUENCE [LARGE SCALE GENOMIC DNA]</scope>
    <source>
        <strain evidence="2 3">L2</strain>
    </source>
</reference>
<dbReference type="AlphaFoldDB" id="K7YMS7"/>
<sequence>MFYLFNYKSYSLLNQASSKFWFKMLIKVFINVMFCDILFLI</sequence>
<dbReference type="HOGENOM" id="CLU_3267254_0_0_5"/>
<evidence type="ECO:0000313" key="2">
    <source>
        <dbReference type="EMBL" id="AFX98817.1"/>
    </source>
</evidence>
<dbReference type="STRING" id="1193729.A1OE_629"/>
<protein>
    <submittedName>
        <fullName evidence="2">Uncharacterized protein</fullName>
    </submittedName>
</protein>
<proteinExistence type="predicted"/>
<accession>K7YMS7</accession>
<feature type="transmembrane region" description="Helical" evidence="1">
    <location>
        <begin position="20"/>
        <end position="40"/>
    </location>
</feature>